<feature type="region of interest" description="Disordered" evidence="2">
    <location>
        <begin position="276"/>
        <end position="464"/>
    </location>
</feature>
<organism evidence="3 4">
    <name type="scientific">Sander lucioperca</name>
    <name type="common">Pike-perch</name>
    <name type="synonym">Perca lucioperca</name>
    <dbReference type="NCBI Taxonomy" id="283035"/>
    <lineage>
        <taxon>Eukaryota</taxon>
        <taxon>Metazoa</taxon>
        <taxon>Chordata</taxon>
        <taxon>Craniata</taxon>
        <taxon>Vertebrata</taxon>
        <taxon>Euteleostomi</taxon>
        <taxon>Actinopterygii</taxon>
        <taxon>Neopterygii</taxon>
        <taxon>Teleostei</taxon>
        <taxon>Neoteleostei</taxon>
        <taxon>Acanthomorphata</taxon>
        <taxon>Eupercaria</taxon>
        <taxon>Perciformes</taxon>
        <taxon>Percoidei</taxon>
        <taxon>Percidae</taxon>
        <taxon>Luciopercinae</taxon>
        <taxon>Sander</taxon>
    </lineage>
</organism>
<feature type="compositionally biased region" description="Basic and acidic residues" evidence="2">
    <location>
        <begin position="320"/>
        <end position="341"/>
    </location>
</feature>
<feature type="compositionally biased region" description="Low complexity" evidence="2">
    <location>
        <begin position="66"/>
        <end position="79"/>
    </location>
</feature>
<evidence type="ECO:0000256" key="1">
    <source>
        <dbReference type="SAM" id="Coils"/>
    </source>
</evidence>
<dbReference type="GeneID" id="116044625"/>
<feature type="compositionally biased region" description="Low complexity" evidence="2">
    <location>
        <begin position="422"/>
        <end position="444"/>
    </location>
</feature>
<feature type="coiled-coil region" evidence="1">
    <location>
        <begin position="202"/>
        <end position="268"/>
    </location>
</feature>
<sequence length="464" mass="51938">MSDMSNTHLILRGSRLSWSFIPSGRQLPRTPPLPNVTKRLTFCDKDSNEDKEPQLKMEADTRDQDGNNQNTTFDFNTTGTKKENISEPCDPNSMLKGMKGYQLTPSDLEFIEKMEKDKLVKKLQQDLEEVQRSLKNEMMSMELVYASREITQAVLENFPSCEDLTKWVKVVLNMTSPSTELTNLDTKSLLAMVTKETIQRVADKKKLELTRMEKMLANKKKKEAQERGQLEKQIASERLKIQGSMSQLSDLKSELAQQKEAYKALELQIKTKEEPEIKAEEADTSEELQATKRRGKRTQAVKSTEKLQAAKKQSKSTRSKPTDGKTDRQTSVKDDHADKNASETLKTKRTSGAAAEKLTKSVKEARGPQKKEARGPQKNVVKQESNSQESVQAVGGRRKPPGTTRTVASRLKNQSHVKTGDSPSTSQQAAPSQGRKQAAVAAGDAAEEAQNTVLRRSKRIASRT</sequence>
<gene>
    <name evidence="3" type="primary">si:dkeyp-34c12.1</name>
</gene>
<protein>
    <submittedName>
        <fullName evidence="3">Uncharacterized protein</fullName>
    </submittedName>
</protein>
<evidence type="ECO:0000256" key="2">
    <source>
        <dbReference type="SAM" id="MobiDB-lite"/>
    </source>
</evidence>
<evidence type="ECO:0000313" key="4">
    <source>
        <dbReference type="Proteomes" id="UP000694568"/>
    </source>
</evidence>
<dbReference type="AlphaFoldDB" id="A0A8D0B360"/>
<feature type="compositionally biased region" description="Basic and acidic residues" evidence="2">
    <location>
        <begin position="43"/>
        <end position="65"/>
    </location>
</feature>
<dbReference type="OrthoDB" id="8964991at2759"/>
<name>A0A8D0B360_SANLU</name>
<feature type="compositionally biased region" description="Polar residues" evidence="2">
    <location>
        <begin position="403"/>
        <end position="417"/>
    </location>
</feature>
<accession>A0A8D0B360</accession>
<feature type="coiled-coil region" evidence="1">
    <location>
        <begin position="113"/>
        <end position="140"/>
    </location>
</feature>
<dbReference type="Ensembl" id="ENSSLUT00000062813.1">
    <property type="protein sequence ID" value="ENSSLUP00000061093.1"/>
    <property type="gene ID" value="ENSSLUG00000026014.1"/>
</dbReference>
<feature type="compositionally biased region" description="Basic and acidic residues" evidence="2">
    <location>
        <begin position="357"/>
        <end position="375"/>
    </location>
</feature>
<reference evidence="3" key="1">
    <citation type="submission" date="2025-08" db="UniProtKB">
        <authorList>
            <consortium name="Ensembl"/>
        </authorList>
    </citation>
    <scope>IDENTIFICATION</scope>
</reference>
<reference evidence="3" key="2">
    <citation type="submission" date="2025-09" db="UniProtKB">
        <authorList>
            <consortium name="Ensembl"/>
        </authorList>
    </citation>
    <scope>IDENTIFICATION</scope>
</reference>
<keyword evidence="1" id="KW-0175">Coiled coil</keyword>
<dbReference type="KEGG" id="sluc:116044625"/>
<dbReference type="GeneTree" id="ENSGT00940000169105"/>
<feature type="compositionally biased region" description="Basic residues" evidence="2">
    <location>
        <begin position="455"/>
        <end position="464"/>
    </location>
</feature>
<feature type="region of interest" description="Disordered" evidence="2">
    <location>
        <begin position="43"/>
        <end position="93"/>
    </location>
</feature>
<dbReference type="Proteomes" id="UP000694568">
    <property type="component" value="Unplaced"/>
</dbReference>
<proteinExistence type="predicted"/>
<evidence type="ECO:0000313" key="3">
    <source>
        <dbReference type="Ensembl" id="ENSSLUP00000061093.1"/>
    </source>
</evidence>
<dbReference type="RefSeq" id="XP_035854563.1">
    <property type="nucleotide sequence ID" value="XM_035998670.1"/>
</dbReference>
<keyword evidence="4" id="KW-1185">Reference proteome</keyword>
<feature type="compositionally biased region" description="Polar residues" evidence="2">
    <location>
        <begin position="380"/>
        <end position="391"/>
    </location>
</feature>